<dbReference type="PANTHER" id="PTHR43744:SF8">
    <property type="entry name" value="SN-GLYCEROL-3-PHOSPHATE TRANSPORT SYSTEM PERMEASE PROTEIN UGPE"/>
    <property type="match status" value="1"/>
</dbReference>
<sequence length="279" mass="32328">MKIVKHTFFILIIVALIILVLFPLYYLIVLSLTSTNKITSGVTNLLPDGFHYENYQGLFNEQFGLAFLLTFLSVLILIALKLTSTLLAAFGLNKLSNRLRKGLFLFFLITSFIPEISIYLYLFSTLNQFGIINFNSLSFVLGLPMLFSFFMLMLFYNTINKEYEIKKNLMQIDRISPLQAFWSVYLPKLKVPIYLLIIFTTIEAWNSFLWPQLILSGRVYQNNTPINTISTWFLKLGFVDRLDLINVRAAGAFISTLIPLSIYVIWSRIINRRMYKMVG</sequence>
<evidence type="ECO:0000256" key="1">
    <source>
        <dbReference type="ARBA" id="ARBA00004651"/>
    </source>
</evidence>
<feature type="transmembrane region" description="Helical" evidence="7">
    <location>
        <begin position="7"/>
        <end position="28"/>
    </location>
</feature>
<reference evidence="9 10" key="1">
    <citation type="journal article" date="2011" name="PLoS ONE">
        <title>Core proteome of the minimal cell: comparative proteomics of three mollicute species.</title>
        <authorList>
            <person name="Fisunov G.Y."/>
            <person name="Alexeev D.G."/>
            <person name="Bazaleev N.A."/>
            <person name="Ladygina V.G."/>
            <person name="Galyamina M.A."/>
            <person name="Kondratov I.G."/>
            <person name="Zhukova N.A."/>
            <person name="Serebryakova M.V."/>
            <person name="Demina I.A."/>
            <person name="Govorun V.M."/>
        </authorList>
    </citation>
    <scope>NUCLEOTIDE SEQUENCE [LARGE SCALE GENOMIC DNA]</scope>
    <source>
        <strain evidence="9 10">S6</strain>
    </source>
</reference>
<protein>
    <submittedName>
        <fullName evidence="9">Sugar ABC transporter permease</fullName>
    </submittedName>
</protein>
<feature type="transmembrane region" description="Helical" evidence="7">
    <location>
        <begin position="102"/>
        <end position="122"/>
    </location>
</feature>
<feature type="domain" description="ABC transmembrane type-1" evidence="8">
    <location>
        <begin position="63"/>
        <end position="266"/>
    </location>
</feature>
<accession>A0A0F6CKC9</accession>
<dbReference type="eggNOG" id="COG0395">
    <property type="taxonomic scope" value="Bacteria"/>
</dbReference>
<dbReference type="Gene3D" id="1.10.3720.10">
    <property type="entry name" value="MetI-like"/>
    <property type="match status" value="1"/>
</dbReference>
<dbReference type="RefSeq" id="WP_011884087.1">
    <property type="nucleotide sequence ID" value="NC_023030.2"/>
</dbReference>
<organism evidence="9 10">
    <name type="scientific">Mycoplasmoides gallisepticum S6</name>
    <dbReference type="NCBI Taxonomy" id="1006581"/>
    <lineage>
        <taxon>Bacteria</taxon>
        <taxon>Bacillati</taxon>
        <taxon>Mycoplasmatota</taxon>
        <taxon>Mycoplasmoidales</taxon>
        <taxon>Mycoplasmoidaceae</taxon>
        <taxon>Mycoplasmoides</taxon>
    </lineage>
</organism>
<dbReference type="KEGG" id="mgz:GCW_01440"/>
<gene>
    <name evidence="9" type="ORF">GCW_01440</name>
</gene>
<dbReference type="Pfam" id="PF00528">
    <property type="entry name" value="BPD_transp_1"/>
    <property type="match status" value="1"/>
</dbReference>
<feature type="transmembrane region" description="Helical" evidence="7">
    <location>
        <begin position="180"/>
        <end position="202"/>
    </location>
</feature>
<keyword evidence="6 7" id="KW-0472">Membrane</keyword>
<name>A0A0F6CKC9_MYCGL</name>
<feature type="transmembrane region" description="Helical" evidence="7">
    <location>
        <begin position="63"/>
        <end position="90"/>
    </location>
</feature>
<comment type="subcellular location">
    <subcellularLocation>
        <location evidence="1 7">Cell membrane</location>
        <topology evidence="1 7">Multi-pass membrane protein</topology>
    </subcellularLocation>
</comment>
<dbReference type="SUPFAM" id="SSF161098">
    <property type="entry name" value="MetI-like"/>
    <property type="match status" value="1"/>
</dbReference>
<feature type="transmembrane region" description="Helical" evidence="7">
    <location>
        <begin position="134"/>
        <end position="159"/>
    </location>
</feature>
<dbReference type="Proteomes" id="UP000018735">
    <property type="component" value="Chromosome"/>
</dbReference>
<dbReference type="AlphaFoldDB" id="A0A0F6CKC9"/>
<dbReference type="GO" id="GO:0005886">
    <property type="term" value="C:plasma membrane"/>
    <property type="evidence" value="ECO:0007669"/>
    <property type="project" value="UniProtKB-SubCell"/>
</dbReference>
<dbReference type="InterPro" id="IPR035906">
    <property type="entry name" value="MetI-like_sf"/>
</dbReference>
<evidence type="ECO:0000256" key="5">
    <source>
        <dbReference type="ARBA" id="ARBA00022989"/>
    </source>
</evidence>
<evidence type="ECO:0000256" key="7">
    <source>
        <dbReference type="RuleBase" id="RU363032"/>
    </source>
</evidence>
<evidence type="ECO:0000256" key="3">
    <source>
        <dbReference type="ARBA" id="ARBA00022475"/>
    </source>
</evidence>
<keyword evidence="2 7" id="KW-0813">Transport</keyword>
<comment type="similarity">
    <text evidence="7">Belongs to the binding-protein-dependent transport system permease family.</text>
</comment>
<dbReference type="PANTHER" id="PTHR43744">
    <property type="entry name" value="ABC TRANSPORTER PERMEASE PROTEIN MG189-RELATED-RELATED"/>
    <property type="match status" value="1"/>
</dbReference>
<keyword evidence="3" id="KW-1003">Cell membrane</keyword>
<evidence type="ECO:0000256" key="6">
    <source>
        <dbReference type="ARBA" id="ARBA00023136"/>
    </source>
</evidence>
<proteinExistence type="inferred from homology"/>
<dbReference type="PROSITE" id="PS50928">
    <property type="entry name" value="ABC_TM1"/>
    <property type="match status" value="1"/>
</dbReference>
<dbReference type="InterPro" id="IPR000515">
    <property type="entry name" value="MetI-like"/>
</dbReference>
<evidence type="ECO:0000259" key="8">
    <source>
        <dbReference type="PROSITE" id="PS50928"/>
    </source>
</evidence>
<dbReference type="EMBL" id="CP006916">
    <property type="protein sequence ID" value="AHB99551.1"/>
    <property type="molecule type" value="Genomic_DNA"/>
</dbReference>
<dbReference type="GO" id="GO:0055085">
    <property type="term" value="P:transmembrane transport"/>
    <property type="evidence" value="ECO:0007669"/>
    <property type="project" value="InterPro"/>
</dbReference>
<dbReference type="HOGENOM" id="CLU_016047_6_0_14"/>
<keyword evidence="5 7" id="KW-1133">Transmembrane helix</keyword>
<feature type="transmembrane region" description="Helical" evidence="7">
    <location>
        <begin position="245"/>
        <end position="266"/>
    </location>
</feature>
<evidence type="ECO:0000313" key="9">
    <source>
        <dbReference type="EMBL" id="AHB99551.1"/>
    </source>
</evidence>
<evidence type="ECO:0000256" key="4">
    <source>
        <dbReference type="ARBA" id="ARBA00022692"/>
    </source>
</evidence>
<keyword evidence="4 7" id="KW-0812">Transmembrane</keyword>
<evidence type="ECO:0000313" key="10">
    <source>
        <dbReference type="Proteomes" id="UP000018735"/>
    </source>
</evidence>
<evidence type="ECO:0000256" key="2">
    <source>
        <dbReference type="ARBA" id="ARBA00022448"/>
    </source>
</evidence>